<protein>
    <submittedName>
        <fullName evidence="1">1513_t:CDS:1</fullName>
    </submittedName>
</protein>
<comment type="caution">
    <text evidence="1">The sequence shown here is derived from an EMBL/GenBank/DDBJ whole genome shotgun (WGS) entry which is preliminary data.</text>
</comment>
<gene>
    <name evidence="1" type="ORF">ACOLOM_LOCUS11667</name>
</gene>
<dbReference type="Proteomes" id="UP000789525">
    <property type="component" value="Unassembled WGS sequence"/>
</dbReference>
<reference evidence="1" key="1">
    <citation type="submission" date="2021-06" db="EMBL/GenBank/DDBJ databases">
        <authorList>
            <person name="Kallberg Y."/>
            <person name="Tangrot J."/>
            <person name="Rosling A."/>
        </authorList>
    </citation>
    <scope>NUCLEOTIDE SEQUENCE</scope>
    <source>
        <strain evidence="1">CL356</strain>
    </source>
</reference>
<keyword evidence="2" id="KW-1185">Reference proteome</keyword>
<accession>A0ACA9PZA8</accession>
<dbReference type="EMBL" id="CAJVPT010043030">
    <property type="protein sequence ID" value="CAG8731435.1"/>
    <property type="molecule type" value="Genomic_DNA"/>
</dbReference>
<evidence type="ECO:0000313" key="1">
    <source>
        <dbReference type="EMBL" id="CAG8731435.1"/>
    </source>
</evidence>
<feature type="non-terminal residue" evidence="1">
    <location>
        <position position="488"/>
    </location>
</feature>
<organism evidence="1 2">
    <name type="scientific">Acaulospora colombiana</name>
    <dbReference type="NCBI Taxonomy" id="27376"/>
    <lineage>
        <taxon>Eukaryota</taxon>
        <taxon>Fungi</taxon>
        <taxon>Fungi incertae sedis</taxon>
        <taxon>Mucoromycota</taxon>
        <taxon>Glomeromycotina</taxon>
        <taxon>Glomeromycetes</taxon>
        <taxon>Diversisporales</taxon>
        <taxon>Acaulosporaceae</taxon>
        <taxon>Acaulospora</taxon>
    </lineage>
</organism>
<feature type="non-terminal residue" evidence="1">
    <location>
        <position position="1"/>
    </location>
</feature>
<proteinExistence type="predicted"/>
<evidence type="ECO:0000313" key="2">
    <source>
        <dbReference type="Proteomes" id="UP000789525"/>
    </source>
</evidence>
<name>A0ACA9PZA8_9GLOM</name>
<sequence length="488" mass="51881">ALDIATAQRPRARRTGTSGSGNSWRQSRWSSFGGAPSAIGSLVNASVSSLRSVFGIANVASPTRDYKEDSYPGVGTTRRAAVPPSAWRRGSSYVSNNHADPFGDEFGVEEEYQRAMALQHERLKRASTSGPDEYSALVLNRKASEIQPVAETSRAGAIGYFPLATVPSIASAPSDSHGSDSHTTHNTTIRTPAADSSHYGSPRVHSPTLHPKESQLQRATSSGSRLGVTLTRTLSALSSLFNSSEQGHARSSRGRHVIAPPPYEYIDLRDPNPPPPMLGLGLIPIKEAGSEDGSRNISRITNISEPGSNQGTSSTRPPLVLKALHGKSLSSLRTANSEALERLGTGNWDVIQRDDTASSRRTGGTSGSESQFTDLGDDMGSSWKDVVGRPENVYVASPVDLNKLPSPEQGTSYERAATVPITGTNPPAGPRPIPPPKRVTYSLAQRIDTLGLPDPAFSSVPRGPSPPSGTREAPQEPNSPRRAHAGRR</sequence>